<dbReference type="GeneID" id="54414913"/>
<protein>
    <submittedName>
        <fullName evidence="2 4">Uncharacterized protein</fullName>
    </submittedName>
</protein>
<proteinExistence type="predicted"/>
<dbReference type="OrthoDB" id="21214at2759"/>
<sequence>MGFMRRSGKNEEKRSEEQEGGLREATQYFIIDKHSTWRKEIKIFDITSLIELPYLSEAWDDHIRTIQSRIPGKSKDGTEILPSLEISRARFFTSMMTISQPPDTSPIGTWKGSIFSTQKSVFEFPADSPHSSHPIVMKPMGLWTASEEFVKESVRHIGKFDKRLSSRYFTLFKQIGSQEIPVAQYRSTKLSVWIGGGVLAIDDKEIDPVVAVLWCANMLRKVEQRGAESAV</sequence>
<dbReference type="Proteomes" id="UP000504638">
    <property type="component" value="Unplaced"/>
</dbReference>
<evidence type="ECO:0000313" key="2">
    <source>
        <dbReference type="EMBL" id="KAF1815910.1"/>
    </source>
</evidence>
<evidence type="ECO:0000256" key="1">
    <source>
        <dbReference type="SAM" id="MobiDB-lite"/>
    </source>
</evidence>
<accession>A0A6G1GDC6</accession>
<dbReference type="EMBL" id="ML975151">
    <property type="protein sequence ID" value="KAF1815910.1"/>
    <property type="molecule type" value="Genomic_DNA"/>
</dbReference>
<evidence type="ECO:0000313" key="3">
    <source>
        <dbReference type="Proteomes" id="UP000504638"/>
    </source>
</evidence>
<reference evidence="4" key="3">
    <citation type="submission" date="2025-04" db="UniProtKB">
        <authorList>
            <consortium name="RefSeq"/>
        </authorList>
    </citation>
    <scope>IDENTIFICATION</scope>
    <source>
        <strain evidence="4">CBS 781.70</strain>
    </source>
</reference>
<feature type="compositionally biased region" description="Basic and acidic residues" evidence="1">
    <location>
        <begin position="8"/>
        <end position="20"/>
    </location>
</feature>
<dbReference type="RefSeq" id="XP_033537541.1">
    <property type="nucleotide sequence ID" value="XM_033674343.1"/>
</dbReference>
<reference evidence="2 4" key="1">
    <citation type="submission" date="2020-01" db="EMBL/GenBank/DDBJ databases">
        <authorList>
            <consortium name="DOE Joint Genome Institute"/>
            <person name="Haridas S."/>
            <person name="Albert R."/>
            <person name="Binder M."/>
            <person name="Bloem J."/>
            <person name="Labutti K."/>
            <person name="Salamov A."/>
            <person name="Andreopoulos B."/>
            <person name="Baker S.E."/>
            <person name="Barry K."/>
            <person name="Bills G."/>
            <person name="Bluhm B.H."/>
            <person name="Cannon C."/>
            <person name="Castanera R."/>
            <person name="Culley D.E."/>
            <person name="Daum C."/>
            <person name="Ezra D."/>
            <person name="Gonzalez J.B."/>
            <person name="Henrissat B."/>
            <person name="Kuo A."/>
            <person name="Liang C."/>
            <person name="Lipzen A."/>
            <person name="Lutzoni F."/>
            <person name="Magnuson J."/>
            <person name="Mondo S."/>
            <person name="Nolan M."/>
            <person name="Ohm R."/>
            <person name="Pangilinan J."/>
            <person name="Park H.-J."/>
            <person name="Ramirez L."/>
            <person name="Alfaro M."/>
            <person name="Sun H."/>
            <person name="Tritt A."/>
            <person name="Yoshinaga Y."/>
            <person name="Zwiers L.-H."/>
            <person name="Turgeon B.G."/>
            <person name="Goodwin S.B."/>
            <person name="Spatafora J.W."/>
            <person name="Crous P.W."/>
            <person name="Grigoriev I.V."/>
        </authorList>
    </citation>
    <scope>NUCLEOTIDE SEQUENCE</scope>
    <source>
        <strain evidence="2 4">CBS 781.70</strain>
    </source>
</reference>
<evidence type="ECO:0000313" key="4">
    <source>
        <dbReference type="RefSeq" id="XP_033537541.1"/>
    </source>
</evidence>
<keyword evidence="3" id="KW-1185">Reference proteome</keyword>
<dbReference type="AlphaFoldDB" id="A0A6G1GDC6"/>
<gene>
    <name evidence="2 4" type="ORF">P152DRAFT_201488</name>
</gene>
<feature type="region of interest" description="Disordered" evidence="1">
    <location>
        <begin position="1"/>
        <end position="20"/>
    </location>
</feature>
<reference evidence="4" key="2">
    <citation type="submission" date="2020-04" db="EMBL/GenBank/DDBJ databases">
        <authorList>
            <consortium name="NCBI Genome Project"/>
        </authorList>
    </citation>
    <scope>NUCLEOTIDE SEQUENCE</scope>
    <source>
        <strain evidence="4">CBS 781.70</strain>
    </source>
</reference>
<organism evidence="2">
    <name type="scientific">Eremomyces bilateralis CBS 781.70</name>
    <dbReference type="NCBI Taxonomy" id="1392243"/>
    <lineage>
        <taxon>Eukaryota</taxon>
        <taxon>Fungi</taxon>
        <taxon>Dikarya</taxon>
        <taxon>Ascomycota</taxon>
        <taxon>Pezizomycotina</taxon>
        <taxon>Dothideomycetes</taxon>
        <taxon>Dothideomycetes incertae sedis</taxon>
        <taxon>Eremomycetales</taxon>
        <taxon>Eremomycetaceae</taxon>
        <taxon>Eremomyces</taxon>
    </lineage>
</organism>
<name>A0A6G1GDC6_9PEZI</name>